<dbReference type="PATRIC" id="fig|121290.4.peg.2875"/>
<comment type="caution">
    <text evidence="1">The sequence shown here is derived from an EMBL/GenBank/DDBJ whole genome shotgun (WGS) entry which is preliminary data.</text>
</comment>
<protein>
    <submittedName>
        <fullName evidence="1">Uncharacterized protein</fullName>
    </submittedName>
</protein>
<accession>A0A109BND5</accession>
<dbReference type="STRING" id="121290.APY04_0226"/>
<dbReference type="AlphaFoldDB" id="A0A109BND5"/>
<reference evidence="1 2" key="1">
    <citation type="submission" date="2015-10" db="EMBL/GenBank/DDBJ databases">
        <title>Transcriptomic analysis of a linuron degrading triple-species bacterial consortium.</title>
        <authorList>
            <person name="Albers P."/>
        </authorList>
    </citation>
    <scope>NUCLEOTIDE SEQUENCE [LARGE SCALE GENOMIC DNA]</scope>
    <source>
        <strain evidence="1 2">WDL6</strain>
    </source>
</reference>
<sequence length="38" mass="4516">MTNVSYRQRLQNFFRNILTVFCGYLFQTVEANLQEPCA</sequence>
<keyword evidence="2" id="KW-1185">Reference proteome</keyword>
<gene>
    <name evidence="1" type="ORF">APY04_0226</name>
</gene>
<proteinExistence type="predicted"/>
<dbReference type="Proteomes" id="UP000059074">
    <property type="component" value="Unassembled WGS sequence"/>
</dbReference>
<organism evidence="1 2">
    <name type="scientific">Hyphomicrobium sulfonivorans</name>
    <dbReference type="NCBI Taxonomy" id="121290"/>
    <lineage>
        <taxon>Bacteria</taxon>
        <taxon>Pseudomonadati</taxon>
        <taxon>Pseudomonadota</taxon>
        <taxon>Alphaproteobacteria</taxon>
        <taxon>Hyphomicrobiales</taxon>
        <taxon>Hyphomicrobiaceae</taxon>
        <taxon>Hyphomicrobium</taxon>
    </lineage>
</organism>
<dbReference type="EMBL" id="LMTR01000015">
    <property type="protein sequence ID" value="KWT71943.1"/>
    <property type="molecule type" value="Genomic_DNA"/>
</dbReference>
<name>A0A109BND5_HYPSL</name>
<evidence type="ECO:0000313" key="1">
    <source>
        <dbReference type="EMBL" id="KWT71943.1"/>
    </source>
</evidence>
<evidence type="ECO:0000313" key="2">
    <source>
        <dbReference type="Proteomes" id="UP000059074"/>
    </source>
</evidence>